<feature type="compositionally biased region" description="Basic and acidic residues" evidence="5">
    <location>
        <begin position="882"/>
        <end position="913"/>
    </location>
</feature>
<feature type="region of interest" description="Disordered" evidence="5">
    <location>
        <begin position="1168"/>
        <end position="1187"/>
    </location>
</feature>
<comment type="subcellular location">
    <subcellularLocation>
        <location evidence="1">Cytoplasm</location>
        <location evidence="1">Cytoskeleton</location>
    </subcellularLocation>
</comment>
<feature type="compositionally biased region" description="Basic and acidic residues" evidence="5">
    <location>
        <begin position="8"/>
        <end position="21"/>
    </location>
</feature>
<comment type="similarity">
    <text evidence="2">Belongs to the shroom family.</text>
</comment>
<feature type="compositionally biased region" description="Low complexity" evidence="5">
    <location>
        <begin position="1356"/>
        <end position="1367"/>
    </location>
</feature>
<feature type="compositionally biased region" description="Low complexity" evidence="5">
    <location>
        <begin position="966"/>
        <end position="991"/>
    </location>
</feature>
<feature type="compositionally biased region" description="Low complexity" evidence="5">
    <location>
        <begin position="751"/>
        <end position="763"/>
    </location>
</feature>
<dbReference type="OrthoDB" id="10063560at2759"/>
<sequence length="1462" mass="156298">MFCLPAGRAREEEERKRRERGCENQSLFPLLAASLLHMDFSSRAFPTEPQALALPGPGPGPGPLLEVPSPEELTGSGVAPSRGSRRRFPAIRPHSWHLPKPSEPPLPPPPPSPPPPRIPSADSPPLPPPPPPSAMQLHPGPYSLPWHTSDNSDFLQWGQLSRPYSSTDRSSSLGSMESLDTPTPTTQPYSDSCNSPTDPAAFANKRDSAYSSFSASSNTSDYAAVPLRPDEACSMDNLLQSLGPSCQGFPGPSALGSPSTLQAQLLAQKSRSLTRPRPRPVEVKERPSSCCYDNEQRGGGVELLRNGESGAERKRNAPQPPTRKDSFRATQSRPSAAADKRCGESSGVSSYEDGNKPPGNAECGIPNGFPAPGDSDRTPKAPDSLQTHTDHTPDNSPDTGAVPVHLPDPETASPAHLASGPPGILPPQPPLGLQGQQLDLRRSKSKQTSVALHRHSAPEKLLATQLQLLQLASEPCSQADMSQGRDQGPPPRDASRSSTPGSVFLGGEEDASSQQTAAPSVNGGCRHPPLEQQHAWGRSVSVPGDAGDTAAQGGPGSEAIAEGGFEPLSTAASMDTLLEQKGGQGKREPGEGGAKRSSRSHLRNRRRTRRFATNLRNEIQRKKAQLQRSRGPGGCLCTGETVQEEEGAEAKEEEAHPDPESQPAEQWNARVPLASAAPPGEASSVSVQTAAYPGNAGRSRSVQVLDTGLPSFGVGIRVVEEPAPAGKARRWALDPRAQTAAGTRPGATLWAPARGRPGGARVPARGLRVHRPVLRALRFLPPERETKREWKKQRDEEAQLGLARDFYGDPGAPERIFQSRDALHTLQHHPRALHQDQSQGRAAGSAFHPVTVALRPPEGPHSPPQGYTGRSHLPAETNAYPQRERSGLNRKYSLTERDCSGWRRDLRPPEGAKQHQWGPRPQDGYSNDRNGYASAPPPAPLWLRGRAMSENDLRFDGSHRWSPSIGASTLSEAEEGAGSARAGEAPGGAPSNRKKTPPPPRPPPPKWEQFHRRRASHHALFWSSVPAPPSVPHSSSYLPPPEASRQRSYSLPPERQEVSQGCPRCTCSCAQALGHTLTLPSNQSPPQMQEPPLARAPSGQRQPQLQEAFGLFSASPTFSRRAFKPVAPPTAEREPIGRPEGAEPLPGDMSRYGGKAAAASPAFPHLLRASLSPDRRSGASSSCSYYSTSTAKAQLLTQLKDCAQDREDDDELTYKSVCGAETADGESPQEAGRAEGGSEGPAGRRPGQRPAGGGGGRRRRPPDHLGLPVSDRARPQVESKVVAACKPNEVDKFRMFIGDLDKVVSLMLSLSGRLLRVETTLDTLDPDTELQERVRSQEAGRRPAQTLTHLCPLAPPAGEEAPAHQAAVRGPGPEGARGPQRAGRQPGAGPLPLTGAAPRLQVPHPTPGKAGCVEATDVCSPSCSHFVKMKAALLVEQRQLEDKIRLGEEQLRGLRESLGLGL</sequence>
<feature type="compositionally biased region" description="Pro residues" evidence="5">
    <location>
        <begin position="101"/>
        <end position="133"/>
    </location>
</feature>
<name>Q4SXZ7_TETNG</name>
<feature type="region of interest" description="Disordered" evidence="5">
    <location>
        <begin position="736"/>
        <end position="763"/>
    </location>
</feature>
<keyword evidence="4" id="KW-0206">Cytoskeleton</keyword>
<feature type="region of interest" description="Disordered" evidence="5">
    <location>
        <begin position="1029"/>
        <end position="1062"/>
    </location>
</feature>
<evidence type="ECO:0000256" key="2">
    <source>
        <dbReference type="ARBA" id="ARBA00006469"/>
    </source>
</evidence>
<dbReference type="GO" id="GO:0043296">
    <property type="term" value="C:apical junction complex"/>
    <property type="evidence" value="ECO:0007669"/>
    <property type="project" value="TreeGrafter"/>
</dbReference>
<dbReference type="GO" id="GO:0005912">
    <property type="term" value="C:adherens junction"/>
    <property type="evidence" value="ECO:0007669"/>
    <property type="project" value="TreeGrafter"/>
</dbReference>
<feature type="compositionally biased region" description="Polar residues" evidence="5">
    <location>
        <begin position="256"/>
        <end position="271"/>
    </location>
</feature>
<evidence type="ECO:0000256" key="3">
    <source>
        <dbReference type="ARBA" id="ARBA00022490"/>
    </source>
</evidence>
<protein>
    <submittedName>
        <fullName evidence="7">(spotted green pufferfish) hypothetical protein</fullName>
    </submittedName>
</protein>
<feature type="compositionally biased region" description="Basic and acidic residues" evidence="5">
    <location>
        <begin position="947"/>
        <end position="959"/>
    </location>
</feature>
<feature type="compositionally biased region" description="Basic residues" evidence="5">
    <location>
        <begin position="596"/>
        <end position="610"/>
    </location>
</feature>
<feature type="compositionally biased region" description="Low complexity" evidence="5">
    <location>
        <begin position="1178"/>
        <end position="1187"/>
    </location>
</feature>
<feature type="compositionally biased region" description="Low complexity" evidence="5">
    <location>
        <begin position="161"/>
        <end position="172"/>
    </location>
</feature>
<feature type="compositionally biased region" description="Low complexity" evidence="5">
    <location>
        <begin position="209"/>
        <end position="221"/>
    </location>
</feature>
<keyword evidence="3" id="KW-0963">Cytoplasm</keyword>
<feature type="domain" description="ASD2" evidence="6">
    <location>
        <begin position="1109"/>
        <end position="1459"/>
    </location>
</feature>
<feature type="region of interest" description="Disordered" evidence="5">
    <location>
        <begin position="1076"/>
        <end position="1158"/>
    </location>
</feature>
<proteinExistence type="inferred from homology"/>
<feature type="region of interest" description="Disordered" evidence="5">
    <location>
        <begin position="1355"/>
        <end position="1405"/>
    </location>
</feature>
<dbReference type="EMBL" id="CAAE01012261">
    <property type="protein sequence ID" value="CAF94485.1"/>
    <property type="molecule type" value="Genomic_DNA"/>
</dbReference>
<dbReference type="GO" id="GO:0007015">
    <property type="term" value="P:actin filament organization"/>
    <property type="evidence" value="ECO:0007669"/>
    <property type="project" value="TreeGrafter"/>
</dbReference>
<dbReference type="PANTHER" id="PTHR15012">
    <property type="entry name" value="APICAL PROTEIN/SHROOM-RELATED"/>
    <property type="match status" value="1"/>
</dbReference>
<dbReference type="Pfam" id="PF08687">
    <property type="entry name" value="ASD2"/>
    <property type="match status" value="2"/>
</dbReference>
<evidence type="ECO:0000259" key="6">
    <source>
        <dbReference type="PROSITE" id="PS51307"/>
    </source>
</evidence>
<feature type="compositionally biased region" description="Low complexity" evidence="5">
    <location>
        <begin position="63"/>
        <end position="73"/>
    </location>
</feature>
<dbReference type="PROSITE" id="PS51307">
    <property type="entry name" value="ASD2"/>
    <property type="match status" value="1"/>
</dbReference>
<feature type="region of interest" description="Disordered" evidence="5">
    <location>
        <begin position="473"/>
        <end position="667"/>
    </location>
</feature>
<feature type="compositionally biased region" description="Polar residues" evidence="5">
    <location>
        <begin position="475"/>
        <end position="485"/>
    </location>
</feature>
<feature type="region of interest" description="Disordered" evidence="5">
    <location>
        <begin position="852"/>
        <end position="1013"/>
    </location>
</feature>
<dbReference type="GO" id="GO:0016324">
    <property type="term" value="C:apical plasma membrane"/>
    <property type="evidence" value="ECO:0007669"/>
    <property type="project" value="TreeGrafter"/>
</dbReference>
<evidence type="ECO:0000313" key="7">
    <source>
        <dbReference type="EMBL" id="CAF94485.1"/>
    </source>
</evidence>
<feature type="region of interest" description="Disordered" evidence="5">
    <location>
        <begin position="249"/>
        <end position="457"/>
    </location>
</feature>
<dbReference type="GO" id="GO:0030864">
    <property type="term" value="C:cortical actin cytoskeleton"/>
    <property type="evidence" value="ECO:0007669"/>
    <property type="project" value="TreeGrafter"/>
</dbReference>
<gene>
    <name evidence="7" type="ORF">GSTENG00010592001</name>
</gene>
<feature type="region of interest" description="Disordered" evidence="5">
    <location>
        <begin position="1220"/>
        <end position="1278"/>
    </location>
</feature>
<evidence type="ECO:0000256" key="1">
    <source>
        <dbReference type="ARBA" id="ARBA00004245"/>
    </source>
</evidence>
<feature type="non-terminal residue" evidence="7">
    <location>
        <position position="1462"/>
    </location>
</feature>
<feature type="compositionally biased region" description="Basic residues" evidence="5">
    <location>
        <begin position="83"/>
        <end position="97"/>
    </location>
</feature>
<accession>Q4SXZ7</accession>
<feature type="compositionally biased region" description="Basic and acidic residues" evidence="5">
    <location>
        <begin position="585"/>
        <end position="594"/>
    </location>
</feature>
<reference evidence="7" key="2">
    <citation type="submission" date="2004-02" db="EMBL/GenBank/DDBJ databases">
        <authorList>
            <consortium name="Genoscope"/>
            <consortium name="Whitehead Institute Centre for Genome Research"/>
        </authorList>
    </citation>
    <scope>NUCLEOTIDE SEQUENCE</scope>
</reference>
<evidence type="ECO:0000256" key="5">
    <source>
        <dbReference type="SAM" id="MobiDB-lite"/>
    </source>
</evidence>
<feature type="region of interest" description="Disordered" evidence="5">
    <location>
        <begin position="48"/>
        <end position="221"/>
    </location>
</feature>
<dbReference type="GO" id="GO:0051015">
    <property type="term" value="F:actin filament binding"/>
    <property type="evidence" value="ECO:0007669"/>
    <property type="project" value="InterPro"/>
</dbReference>
<dbReference type="KEGG" id="tng:GSTEN00010592G001"/>
<reference evidence="7" key="1">
    <citation type="journal article" date="2004" name="Nature">
        <title>Genome duplication in the teleost fish Tetraodon nigroviridis reveals the early vertebrate proto-karyotype.</title>
        <authorList>
            <person name="Jaillon O."/>
            <person name="Aury J.-M."/>
            <person name="Brunet F."/>
            <person name="Petit J.-L."/>
            <person name="Stange-Thomann N."/>
            <person name="Mauceli E."/>
            <person name="Bouneau L."/>
            <person name="Fischer C."/>
            <person name="Ozouf-Costaz C."/>
            <person name="Bernot A."/>
            <person name="Nicaud S."/>
            <person name="Jaffe D."/>
            <person name="Fisher S."/>
            <person name="Lutfalla G."/>
            <person name="Dossat C."/>
            <person name="Segurens B."/>
            <person name="Dasilva C."/>
            <person name="Salanoubat M."/>
            <person name="Levy M."/>
            <person name="Boudet N."/>
            <person name="Castellano S."/>
            <person name="Anthouard V."/>
            <person name="Jubin C."/>
            <person name="Castelli V."/>
            <person name="Katinka M."/>
            <person name="Vacherie B."/>
            <person name="Biemont C."/>
            <person name="Skalli Z."/>
            <person name="Cattolico L."/>
            <person name="Poulain J."/>
            <person name="De Berardinis V."/>
            <person name="Cruaud C."/>
            <person name="Duprat S."/>
            <person name="Brottier P."/>
            <person name="Coutanceau J.-P."/>
            <person name="Gouzy J."/>
            <person name="Parra G."/>
            <person name="Lardier G."/>
            <person name="Chapple C."/>
            <person name="McKernan K.J."/>
            <person name="McEwan P."/>
            <person name="Bosak S."/>
            <person name="Kellis M."/>
            <person name="Volff J.-N."/>
            <person name="Guigo R."/>
            <person name="Zody M.C."/>
            <person name="Mesirov J."/>
            <person name="Lindblad-Toh K."/>
            <person name="Birren B."/>
            <person name="Nusbaum C."/>
            <person name="Kahn D."/>
            <person name="Robinson-Rechavi M."/>
            <person name="Laudet V."/>
            <person name="Schachter V."/>
            <person name="Quetier F."/>
            <person name="Saurin W."/>
            <person name="Scarpelli C."/>
            <person name="Wincker P."/>
            <person name="Lander E.S."/>
            <person name="Weissenbach J."/>
            <person name="Roest Crollius H."/>
        </authorList>
    </citation>
    <scope>NUCLEOTIDE SEQUENCE [LARGE SCALE GENOMIC DNA]</scope>
</reference>
<dbReference type="InterPro" id="IPR027685">
    <property type="entry name" value="Shroom_fam"/>
</dbReference>
<feature type="compositionally biased region" description="Polar residues" evidence="5">
    <location>
        <begin position="1078"/>
        <end position="1087"/>
    </location>
</feature>
<feature type="compositionally biased region" description="Basic and acidic residues" evidence="5">
    <location>
        <begin position="648"/>
        <end position="659"/>
    </location>
</feature>
<feature type="compositionally biased region" description="Pro residues" evidence="5">
    <location>
        <begin position="997"/>
        <end position="1006"/>
    </location>
</feature>
<feature type="compositionally biased region" description="Basic and acidic residues" evidence="5">
    <location>
        <begin position="1131"/>
        <end position="1141"/>
    </location>
</feature>
<organism evidence="7">
    <name type="scientific">Tetraodon nigroviridis</name>
    <name type="common">Spotted green pufferfish</name>
    <name type="synonym">Chelonodon nigroviridis</name>
    <dbReference type="NCBI Taxonomy" id="99883"/>
    <lineage>
        <taxon>Eukaryota</taxon>
        <taxon>Metazoa</taxon>
        <taxon>Chordata</taxon>
        <taxon>Craniata</taxon>
        <taxon>Vertebrata</taxon>
        <taxon>Euteleostomi</taxon>
        <taxon>Actinopterygii</taxon>
        <taxon>Neopterygii</taxon>
        <taxon>Teleostei</taxon>
        <taxon>Neoteleostei</taxon>
        <taxon>Acanthomorphata</taxon>
        <taxon>Eupercaria</taxon>
        <taxon>Tetraodontiformes</taxon>
        <taxon>Tetradontoidea</taxon>
        <taxon>Tetraodontidae</taxon>
        <taxon>Tetraodon</taxon>
    </lineage>
</organism>
<feature type="region of interest" description="Disordered" evidence="5">
    <location>
        <begin position="1"/>
        <end position="21"/>
    </location>
</feature>
<comment type="caution">
    <text evidence="7">The sequence shown here is derived from an EMBL/GenBank/DDBJ whole genome shotgun (WGS) entry which is preliminary data.</text>
</comment>
<feature type="compositionally biased region" description="Polar residues" evidence="5">
    <location>
        <begin position="173"/>
        <end position="197"/>
    </location>
</feature>
<dbReference type="InterPro" id="IPR014799">
    <property type="entry name" value="ASD2_dom"/>
</dbReference>
<dbReference type="Gene3D" id="6.10.250.3120">
    <property type="match status" value="2"/>
</dbReference>
<dbReference type="PANTHER" id="PTHR15012:SF35">
    <property type="entry name" value="PROTEIN SHROOM4"/>
    <property type="match status" value="1"/>
</dbReference>
<evidence type="ECO:0000256" key="4">
    <source>
        <dbReference type="ARBA" id="ARBA00023212"/>
    </source>
</evidence>